<keyword evidence="3" id="KW-1185">Reference proteome</keyword>
<evidence type="ECO:0000313" key="2">
    <source>
        <dbReference type="EMBL" id="KTB48818.1"/>
    </source>
</evidence>
<feature type="transmembrane region" description="Helical" evidence="1">
    <location>
        <begin position="57"/>
        <end position="76"/>
    </location>
</feature>
<accession>A0A0W0GJX9</accession>
<dbReference type="AlphaFoldDB" id="A0A0W0GJX9"/>
<organism evidence="2 3">
    <name type="scientific">Dehalogenimonas alkenigignens</name>
    <dbReference type="NCBI Taxonomy" id="1217799"/>
    <lineage>
        <taxon>Bacteria</taxon>
        <taxon>Bacillati</taxon>
        <taxon>Chloroflexota</taxon>
        <taxon>Dehalococcoidia</taxon>
        <taxon>Dehalococcoidales</taxon>
        <taxon>Dehalococcoidaceae</taxon>
        <taxon>Dehalogenimonas</taxon>
    </lineage>
</organism>
<comment type="caution">
    <text evidence="2">The sequence shown here is derived from an EMBL/GenBank/DDBJ whole genome shotgun (WGS) entry which is preliminary data.</text>
</comment>
<reference evidence="2 3" key="1">
    <citation type="submission" date="2015-06" db="EMBL/GenBank/DDBJ databases">
        <title>Genome sequence of the organohalide-respiring Dehalogenimonas alkenigignens type strain (IP3-3T).</title>
        <authorList>
            <person name="Key T.A."/>
            <person name="Richmond D.P."/>
            <person name="Bowman K.S."/>
            <person name="Cho Y.-J."/>
            <person name="Chun J."/>
            <person name="da Costa M.S."/>
            <person name="Rainey F.A."/>
            <person name="Moe W.M."/>
        </authorList>
    </citation>
    <scope>NUCLEOTIDE SEQUENCE [LARGE SCALE GENOMIC DNA]</scope>
    <source>
        <strain evidence="2 3">IP3-3</strain>
    </source>
</reference>
<protein>
    <recommendedName>
        <fullName evidence="4">DUF4389 domain-containing protein</fullName>
    </recommendedName>
</protein>
<feature type="transmembrane region" description="Helical" evidence="1">
    <location>
        <begin position="26"/>
        <end position="45"/>
    </location>
</feature>
<feature type="transmembrane region" description="Helical" evidence="1">
    <location>
        <begin position="177"/>
        <end position="198"/>
    </location>
</feature>
<gene>
    <name evidence="2" type="ORF">DEALK_16650</name>
</gene>
<sequence length="211" mass="24011">MVENLAQYPASLRIDYPDKPRDKASVAFRIFMAIPIAIILSMISGGVNQYTVDKITYSWGGTGGIVVLAVAAMVLFRQKYPRWWYDWNLALTRFSTRVGAYFALLRDEYPSTDEEQSVHLEVAYPDAKKDLVRWMPLVKWFLAIPHYVVLAFLSIAAVVCTIIAWFAILFTGKHPRGLFDFVVGVMRWGVRVSAYAVLLTTDRYPPFSLDS</sequence>
<keyword evidence="1" id="KW-0812">Transmembrane</keyword>
<dbReference type="EMBL" id="LFDV01000002">
    <property type="protein sequence ID" value="KTB48818.1"/>
    <property type="molecule type" value="Genomic_DNA"/>
</dbReference>
<evidence type="ECO:0000256" key="1">
    <source>
        <dbReference type="SAM" id="Phobius"/>
    </source>
</evidence>
<proteinExistence type="predicted"/>
<dbReference type="InterPro" id="IPR025498">
    <property type="entry name" value="DUF4389"/>
</dbReference>
<name>A0A0W0GJX9_9CHLR</name>
<keyword evidence="1" id="KW-0472">Membrane</keyword>
<dbReference type="Proteomes" id="UP000053947">
    <property type="component" value="Unassembled WGS sequence"/>
</dbReference>
<dbReference type="RefSeq" id="WP_058439747.1">
    <property type="nucleotide sequence ID" value="NZ_KQ758903.1"/>
</dbReference>
<keyword evidence="1" id="KW-1133">Transmembrane helix</keyword>
<evidence type="ECO:0008006" key="4">
    <source>
        <dbReference type="Google" id="ProtNLM"/>
    </source>
</evidence>
<dbReference type="PATRIC" id="fig|1217799.6.peg.1714"/>
<evidence type="ECO:0000313" key="3">
    <source>
        <dbReference type="Proteomes" id="UP000053947"/>
    </source>
</evidence>
<dbReference type="Pfam" id="PF14333">
    <property type="entry name" value="DUF4389"/>
    <property type="match status" value="1"/>
</dbReference>
<feature type="transmembrane region" description="Helical" evidence="1">
    <location>
        <begin position="144"/>
        <end position="170"/>
    </location>
</feature>
<dbReference type="STRING" id="1217799.DEALK_16650"/>
<dbReference type="OrthoDB" id="156718at2"/>